<protein>
    <submittedName>
        <fullName evidence="2">Uncharacterized protein</fullName>
    </submittedName>
</protein>
<keyword evidence="1" id="KW-0472">Membrane</keyword>
<dbReference type="GO" id="GO:0016020">
    <property type="term" value="C:membrane"/>
    <property type="evidence" value="ECO:0007669"/>
    <property type="project" value="InterPro"/>
</dbReference>
<sequence length="402" mass="44061">MICHKEMKQLSVIKGVLIVKKARKILVTGLISIMIANILFIPNEAKANSDLIASVQSLENDILSLGQQQVVLTQSVLQLLVQQELSIPNYERLTELQTSVQNNATLWLDGIKNQNQKVIQDMINFNNSVSVYYDPLVELAQSVNDDPESKNQLIFGLTLLRDKLKNIQAHTNDTFKKTEALNSTIRVEHDEFSTIITTATTDSESRLAGLSTELEDLKNTKTELIVGLTGSVIGTLASGGNLIFTIASISGPLGAVGGLGIIVGIAFIVGSLVGLAVISKQIHEINQQIAAKAREIFVLNQDVSMMEVNRISMDDFAISIDETVIQNVDGTISSVISEFDETIDNIRLNNSISIDYLVNDLFTPLRDSMQLVSDQSEAIQTFDHISSTEINLDGELYDQIGN</sequence>
<dbReference type="Gene3D" id="1.20.1170.10">
    <property type="match status" value="1"/>
</dbReference>
<dbReference type="PANTHER" id="PTHR38443">
    <property type="match status" value="1"/>
</dbReference>
<dbReference type="Pfam" id="PF05791">
    <property type="entry name" value="Bacillus_HBL"/>
    <property type="match status" value="1"/>
</dbReference>
<accession>A0A6N9Q5D1</accession>
<dbReference type="EMBL" id="SIJB01000028">
    <property type="protein sequence ID" value="NBI29943.1"/>
    <property type="molecule type" value="Genomic_DNA"/>
</dbReference>
<evidence type="ECO:0000313" key="2">
    <source>
        <dbReference type="EMBL" id="NBI29943.1"/>
    </source>
</evidence>
<gene>
    <name evidence="2" type="ORF">ERL59_13345</name>
</gene>
<feature type="transmembrane region" description="Helical" evidence="1">
    <location>
        <begin position="224"/>
        <end position="249"/>
    </location>
</feature>
<evidence type="ECO:0000313" key="3">
    <source>
        <dbReference type="Proteomes" id="UP000448943"/>
    </source>
</evidence>
<comment type="caution">
    <text evidence="2">The sequence shown here is derived from an EMBL/GenBank/DDBJ whole genome shotgun (WGS) entry which is preliminary data.</text>
</comment>
<name>A0A6N9Q5D1_9BACL</name>
<feature type="transmembrane region" description="Helical" evidence="1">
    <location>
        <begin position="255"/>
        <end position="278"/>
    </location>
</feature>
<keyword evidence="1" id="KW-0812">Transmembrane</keyword>
<dbReference type="SUPFAM" id="SSF58100">
    <property type="entry name" value="Bacterial hemolysins"/>
    <property type="match status" value="1"/>
</dbReference>
<organism evidence="2 3">
    <name type="scientific">Chengkuizengella marina</name>
    <dbReference type="NCBI Taxonomy" id="2507566"/>
    <lineage>
        <taxon>Bacteria</taxon>
        <taxon>Bacillati</taxon>
        <taxon>Bacillota</taxon>
        <taxon>Bacilli</taxon>
        <taxon>Bacillales</taxon>
        <taxon>Paenibacillaceae</taxon>
        <taxon>Chengkuizengella</taxon>
    </lineage>
</organism>
<dbReference type="InterPro" id="IPR052785">
    <property type="entry name" value="Enterotoxin_cmpnt"/>
</dbReference>
<dbReference type="Proteomes" id="UP000448943">
    <property type="component" value="Unassembled WGS sequence"/>
</dbReference>
<dbReference type="InterPro" id="IPR008414">
    <property type="entry name" value="HBL"/>
</dbReference>
<proteinExistence type="predicted"/>
<evidence type="ECO:0000256" key="1">
    <source>
        <dbReference type="SAM" id="Phobius"/>
    </source>
</evidence>
<keyword evidence="1" id="KW-1133">Transmembrane helix</keyword>
<dbReference type="AlphaFoldDB" id="A0A6N9Q5D1"/>
<reference evidence="2 3" key="1">
    <citation type="submission" date="2019-01" db="EMBL/GenBank/DDBJ databases">
        <title>Chengkuizengella sp. nov., isolated from deep-sea sediment of East Pacific Ocean.</title>
        <authorList>
            <person name="Yang J."/>
            <person name="Lai Q."/>
            <person name="Shao Z."/>
        </authorList>
    </citation>
    <scope>NUCLEOTIDE SEQUENCE [LARGE SCALE GENOMIC DNA]</scope>
    <source>
        <strain evidence="2 3">YPA3-1-1</strain>
    </source>
</reference>
<dbReference type="PANTHER" id="PTHR38443:SF2">
    <property type="entry name" value="NON-HEMOLYTIC ENTEROTOXIN LYTIC COMPONENT L1"/>
    <property type="match status" value="1"/>
</dbReference>
<keyword evidence="3" id="KW-1185">Reference proteome</keyword>